<evidence type="ECO:0000256" key="11">
    <source>
        <dbReference type="RuleBase" id="RU366078"/>
    </source>
</evidence>
<dbReference type="InParanoid" id="A0A7F5RCQ7"/>
<dbReference type="Proteomes" id="UP000192223">
    <property type="component" value="Unplaced"/>
</dbReference>
<dbReference type="InterPro" id="IPR018114">
    <property type="entry name" value="TRYPSIN_HIS"/>
</dbReference>
<evidence type="ECO:0000256" key="2">
    <source>
        <dbReference type="ARBA" id="ARBA00022723"/>
    </source>
</evidence>
<dbReference type="AlphaFoldDB" id="A0A7F5RCQ7"/>
<dbReference type="GO" id="GO:0005576">
    <property type="term" value="C:extracellular region"/>
    <property type="evidence" value="ECO:0007669"/>
    <property type="project" value="UniProtKB-SubCell"/>
</dbReference>
<evidence type="ECO:0000313" key="14">
    <source>
        <dbReference type="Proteomes" id="UP000192223"/>
    </source>
</evidence>
<keyword evidence="7" id="KW-0865">Zymogen</keyword>
<feature type="domain" description="Clip" evidence="13">
    <location>
        <begin position="28"/>
        <end position="81"/>
    </location>
</feature>
<evidence type="ECO:0000256" key="3">
    <source>
        <dbReference type="ARBA" id="ARBA00022729"/>
    </source>
</evidence>
<dbReference type="RefSeq" id="XP_025833752.1">
    <property type="nucleotide sequence ID" value="XM_025977967.1"/>
</dbReference>
<dbReference type="Pfam" id="PF12032">
    <property type="entry name" value="CLIP"/>
    <property type="match status" value="1"/>
</dbReference>
<dbReference type="GO" id="GO:0051604">
    <property type="term" value="P:protein maturation"/>
    <property type="evidence" value="ECO:0007669"/>
    <property type="project" value="UniProtKB-ARBA"/>
</dbReference>
<name>A0A7F5RCQ7_AGRPL</name>
<evidence type="ECO:0000256" key="7">
    <source>
        <dbReference type="ARBA" id="ARBA00023145"/>
    </source>
</evidence>
<keyword evidence="11" id="KW-0964">Secreted</keyword>
<keyword evidence="8" id="KW-1015">Disulfide bond</keyword>
<dbReference type="OrthoDB" id="8250810at2759"/>
<reference evidence="15" key="1">
    <citation type="submission" date="2025-08" db="UniProtKB">
        <authorList>
            <consortium name="RefSeq"/>
        </authorList>
    </citation>
    <scope>IDENTIFICATION</scope>
    <source>
        <tissue evidence="15">Entire body</tissue>
    </source>
</reference>
<dbReference type="InterPro" id="IPR009003">
    <property type="entry name" value="Peptidase_S1_PA"/>
</dbReference>
<organism evidence="14 15">
    <name type="scientific">Agrilus planipennis</name>
    <name type="common">Emerald ash borer</name>
    <name type="synonym">Agrilus marcopoli</name>
    <dbReference type="NCBI Taxonomy" id="224129"/>
    <lineage>
        <taxon>Eukaryota</taxon>
        <taxon>Metazoa</taxon>
        <taxon>Ecdysozoa</taxon>
        <taxon>Arthropoda</taxon>
        <taxon>Hexapoda</taxon>
        <taxon>Insecta</taxon>
        <taxon>Pterygota</taxon>
        <taxon>Neoptera</taxon>
        <taxon>Endopterygota</taxon>
        <taxon>Coleoptera</taxon>
        <taxon>Polyphaga</taxon>
        <taxon>Elateriformia</taxon>
        <taxon>Buprestoidea</taxon>
        <taxon>Buprestidae</taxon>
        <taxon>Agrilinae</taxon>
        <taxon>Agrilus</taxon>
    </lineage>
</organism>
<evidence type="ECO:0000256" key="1">
    <source>
        <dbReference type="ARBA" id="ARBA00022670"/>
    </source>
</evidence>
<evidence type="ECO:0000256" key="5">
    <source>
        <dbReference type="ARBA" id="ARBA00022825"/>
    </source>
</evidence>
<dbReference type="InterPro" id="IPR043504">
    <property type="entry name" value="Peptidase_S1_PA_chymotrypsin"/>
</dbReference>
<dbReference type="FunFam" id="2.40.10.10:FF:000028">
    <property type="entry name" value="Serine protease easter"/>
    <property type="match status" value="1"/>
</dbReference>
<dbReference type="PROSITE" id="PS51888">
    <property type="entry name" value="CLIP"/>
    <property type="match status" value="1"/>
</dbReference>
<dbReference type="InterPro" id="IPR022700">
    <property type="entry name" value="CLIP"/>
</dbReference>
<dbReference type="Gene3D" id="3.30.1640.30">
    <property type="match status" value="1"/>
</dbReference>
<evidence type="ECO:0000256" key="6">
    <source>
        <dbReference type="ARBA" id="ARBA00022837"/>
    </source>
</evidence>
<evidence type="ECO:0000256" key="10">
    <source>
        <dbReference type="ARBA" id="ARBA00024195"/>
    </source>
</evidence>
<dbReference type="GO" id="GO:0046872">
    <property type="term" value="F:metal ion binding"/>
    <property type="evidence" value="ECO:0007669"/>
    <property type="project" value="UniProtKB-KW"/>
</dbReference>
<feature type="signal peptide" evidence="11">
    <location>
        <begin position="1"/>
        <end position="16"/>
    </location>
</feature>
<dbReference type="GeneID" id="108735110"/>
<dbReference type="CDD" id="cd00190">
    <property type="entry name" value="Tryp_SPc"/>
    <property type="match status" value="1"/>
</dbReference>
<dbReference type="Gene3D" id="2.40.10.10">
    <property type="entry name" value="Trypsin-like serine proteases"/>
    <property type="match status" value="2"/>
</dbReference>
<keyword evidence="4 11" id="KW-0378">Hydrolase</keyword>
<accession>A0A7F5RCQ7</accession>
<feature type="chain" id="PRO_5029038765" description="CLIP domain-containing serine protease" evidence="11">
    <location>
        <begin position="17"/>
        <end position="382"/>
    </location>
</feature>
<evidence type="ECO:0000313" key="15">
    <source>
        <dbReference type="RefSeq" id="XP_025833752.1"/>
    </source>
</evidence>
<gene>
    <name evidence="15" type="primary">LOC108735110</name>
</gene>
<dbReference type="InterPro" id="IPR001314">
    <property type="entry name" value="Peptidase_S1A"/>
</dbReference>
<evidence type="ECO:0000256" key="4">
    <source>
        <dbReference type="ARBA" id="ARBA00022801"/>
    </source>
</evidence>
<dbReference type="InterPro" id="IPR051487">
    <property type="entry name" value="Ser/Thr_Proteases_Immune/Dev"/>
</dbReference>
<dbReference type="SUPFAM" id="SSF50494">
    <property type="entry name" value="Trypsin-like serine proteases"/>
    <property type="match status" value="1"/>
</dbReference>
<protein>
    <recommendedName>
        <fullName evidence="11">CLIP domain-containing serine protease</fullName>
        <ecNumber evidence="11">3.4.21.-</ecNumber>
    </recommendedName>
</protein>
<dbReference type="GO" id="GO:0004252">
    <property type="term" value="F:serine-type endopeptidase activity"/>
    <property type="evidence" value="ECO:0007669"/>
    <property type="project" value="UniProtKB-UniRule"/>
</dbReference>
<comment type="domain">
    <text evidence="11">The clip domain consists of 35-55 residues which are 'knitted' together usually by 3 conserved disulfide bonds forming a clip-like compact structure.</text>
</comment>
<keyword evidence="9" id="KW-0325">Glycoprotein</keyword>
<keyword evidence="14" id="KW-1185">Reference proteome</keyword>
<dbReference type="InterPro" id="IPR001254">
    <property type="entry name" value="Trypsin_dom"/>
</dbReference>
<dbReference type="PANTHER" id="PTHR24256">
    <property type="entry name" value="TRYPTASE-RELATED"/>
    <property type="match status" value="1"/>
</dbReference>
<evidence type="ECO:0000259" key="12">
    <source>
        <dbReference type="PROSITE" id="PS50240"/>
    </source>
</evidence>
<evidence type="ECO:0000259" key="13">
    <source>
        <dbReference type="PROSITE" id="PS51888"/>
    </source>
</evidence>
<evidence type="ECO:0000256" key="9">
    <source>
        <dbReference type="ARBA" id="ARBA00023180"/>
    </source>
</evidence>
<feature type="domain" description="Peptidase S1" evidence="12">
    <location>
        <begin position="125"/>
        <end position="376"/>
    </location>
</feature>
<dbReference type="Pfam" id="PF00089">
    <property type="entry name" value="Trypsin"/>
    <property type="match status" value="1"/>
</dbReference>
<evidence type="ECO:0000256" key="8">
    <source>
        <dbReference type="ARBA" id="ARBA00023157"/>
    </source>
</evidence>
<sequence length="382" mass="42240">MLKGFIFIVVFCAVQGYKIPRRLQQENSCGPPKGELCVEIRKCPFFAELLDKTPIPRPRRVIDIIRAHHCGFHGNSPKVCCSTLMPQNLKTPQKSENQVPDVSNHPNLRLLPTENCGTIINDFRITSGAKTGVKEFPWMALLAYLTKAGIEFRCGGSLINDEYILTAAHCVESQELIGVRLGEHDIQTDKDCDIHGEYCAPPVQDFYIEDVIVHPDYKTSSFSNDIAIIKLATKVNLTYDNVKPICLPIGDLSDLDLDGKFAVIAGWGVTETGYKSPVLLKTSVPVVPNDECSRIYEGYQTSIDFKQLCAGGYLGRDSCAGDSGGPLKYVTSLAGTPKYVQYGIVSFGPKYCGIGTQPGVYTRISYFLKWILDNLKPPEKQS</sequence>
<proteinExistence type="inferred from homology"/>
<dbReference type="PROSITE" id="PS50240">
    <property type="entry name" value="TRYPSIN_DOM"/>
    <property type="match status" value="1"/>
</dbReference>
<dbReference type="EC" id="3.4.21.-" evidence="11"/>
<dbReference type="KEGG" id="apln:108735110"/>
<dbReference type="GO" id="GO:0006508">
    <property type="term" value="P:proteolysis"/>
    <property type="evidence" value="ECO:0007669"/>
    <property type="project" value="UniProtKB-KW"/>
</dbReference>
<keyword evidence="6" id="KW-0106">Calcium</keyword>
<comment type="similarity">
    <text evidence="10 11">Belongs to the peptidase S1 family. CLIP subfamily.</text>
</comment>
<dbReference type="InterPro" id="IPR038565">
    <property type="entry name" value="CLIP_sf"/>
</dbReference>
<keyword evidence="1 11" id="KW-0645">Protease</keyword>
<keyword evidence="5 11" id="KW-0720">Serine protease</keyword>
<dbReference type="PROSITE" id="PS00134">
    <property type="entry name" value="TRYPSIN_HIS"/>
    <property type="match status" value="1"/>
</dbReference>
<dbReference type="FunFam" id="2.40.10.10:FF:000078">
    <property type="entry name" value="Serine protease H137"/>
    <property type="match status" value="1"/>
</dbReference>
<comment type="subcellular location">
    <subcellularLocation>
        <location evidence="11">Secreted</location>
    </subcellularLocation>
</comment>
<keyword evidence="3 11" id="KW-0732">Signal</keyword>
<keyword evidence="2" id="KW-0479">Metal-binding</keyword>
<dbReference type="PRINTS" id="PR00722">
    <property type="entry name" value="CHYMOTRYPSIN"/>
</dbReference>
<dbReference type="SMART" id="SM00020">
    <property type="entry name" value="Tryp_SPc"/>
    <property type="match status" value="1"/>
</dbReference>